<comment type="catalytic activity">
    <reaction evidence="7 8">
        <text>lipid IVA (E. coli) + CMP-3-deoxy-beta-D-manno-octulosonate = alpha-Kdo-(2-&gt;6)-lipid IVA (E. coli) + CMP + H(+)</text>
        <dbReference type="Rhea" id="RHEA:28066"/>
        <dbReference type="ChEBI" id="CHEBI:15378"/>
        <dbReference type="ChEBI" id="CHEBI:58603"/>
        <dbReference type="ChEBI" id="CHEBI:60364"/>
        <dbReference type="ChEBI" id="CHEBI:60377"/>
        <dbReference type="ChEBI" id="CHEBI:85987"/>
        <dbReference type="EC" id="2.4.99.12"/>
    </reaction>
</comment>
<evidence type="ECO:0000256" key="2">
    <source>
        <dbReference type="ARBA" id="ARBA00004713"/>
    </source>
</evidence>
<reference evidence="10" key="2">
    <citation type="submission" date="2020-09" db="EMBL/GenBank/DDBJ databases">
        <authorList>
            <person name="Sun Q."/>
            <person name="Zhou Y."/>
        </authorList>
    </citation>
    <scope>NUCLEOTIDE SEQUENCE</scope>
    <source>
        <strain evidence="10">CGMCC 1.16012</strain>
    </source>
</reference>
<dbReference type="EC" id="2.4.99.12" evidence="3 8"/>
<evidence type="ECO:0000256" key="7">
    <source>
        <dbReference type="ARBA" id="ARBA00049183"/>
    </source>
</evidence>
<dbReference type="AlphaFoldDB" id="A0A917EM93"/>
<feature type="domain" description="3-deoxy-D-manno-octulosonic-acid transferase N-terminal" evidence="9">
    <location>
        <begin position="11"/>
        <end position="172"/>
    </location>
</feature>
<gene>
    <name evidence="10" type="primary">kdtA</name>
    <name evidence="10" type="ORF">GCM10011517_24820</name>
</gene>
<keyword evidence="11" id="KW-1185">Reference proteome</keyword>
<proteinExistence type="inferred from homology"/>
<dbReference type="InterPro" id="IPR007507">
    <property type="entry name" value="Glycos_transf_N"/>
</dbReference>
<reference evidence="10" key="1">
    <citation type="journal article" date="2014" name="Int. J. Syst. Evol. Microbiol.">
        <title>Complete genome sequence of Corynebacterium casei LMG S-19264T (=DSM 44701T), isolated from a smear-ripened cheese.</title>
        <authorList>
            <consortium name="US DOE Joint Genome Institute (JGI-PGF)"/>
            <person name="Walter F."/>
            <person name="Albersmeier A."/>
            <person name="Kalinowski J."/>
            <person name="Ruckert C."/>
        </authorList>
    </citation>
    <scope>NUCLEOTIDE SEQUENCE</scope>
    <source>
        <strain evidence="10">CGMCC 1.16012</strain>
    </source>
</reference>
<evidence type="ECO:0000256" key="8">
    <source>
        <dbReference type="RuleBase" id="RU365103"/>
    </source>
</evidence>
<keyword evidence="8" id="KW-0472">Membrane</keyword>
<dbReference type="InterPro" id="IPR039901">
    <property type="entry name" value="Kdotransferase"/>
</dbReference>
<evidence type="ECO:0000259" key="9">
    <source>
        <dbReference type="Pfam" id="PF04413"/>
    </source>
</evidence>
<evidence type="ECO:0000313" key="11">
    <source>
        <dbReference type="Proteomes" id="UP000606730"/>
    </source>
</evidence>
<keyword evidence="8" id="KW-1003">Cell membrane</keyword>
<dbReference type="Gene3D" id="3.40.50.2000">
    <property type="entry name" value="Glycogen Phosphorylase B"/>
    <property type="match status" value="1"/>
</dbReference>
<comment type="subcellular location">
    <subcellularLocation>
        <location evidence="8">Cell membrane</location>
    </subcellularLocation>
</comment>
<dbReference type="PANTHER" id="PTHR42755:SF1">
    <property type="entry name" value="3-DEOXY-D-MANNO-OCTULOSONIC ACID TRANSFERASE, MITOCHONDRIAL-RELATED"/>
    <property type="match status" value="1"/>
</dbReference>
<evidence type="ECO:0000256" key="5">
    <source>
        <dbReference type="ARBA" id="ARBA00022679"/>
    </source>
</evidence>
<comment type="function">
    <text evidence="1 8">Involved in lipopolysaccharide (LPS) biosynthesis. Catalyzes the transfer of 3-deoxy-D-manno-octulosonate (Kdo) residue(s) from CMP-Kdo to lipid IV(A), the tetraacyldisaccharide-1,4'-bisphosphate precursor of lipid A.</text>
</comment>
<accession>A0A917EM93</accession>
<evidence type="ECO:0000256" key="4">
    <source>
        <dbReference type="ARBA" id="ARBA00019077"/>
    </source>
</evidence>
<dbReference type="Gene3D" id="3.40.50.11720">
    <property type="entry name" value="3-Deoxy-D-manno-octulosonic-acid transferase, N-terminal domain"/>
    <property type="match status" value="1"/>
</dbReference>
<dbReference type="RefSeq" id="WP_158221837.1">
    <property type="nucleotide sequence ID" value="NZ_BMKN01000002.1"/>
</dbReference>
<dbReference type="Pfam" id="PF04413">
    <property type="entry name" value="Glycos_transf_N"/>
    <property type="match status" value="1"/>
</dbReference>
<organism evidence="10 11">
    <name type="scientific">Actibacterium pelagium</name>
    <dbReference type="NCBI Taxonomy" id="2029103"/>
    <lineage>
        <taxon>Bacteria</taxon>
        <taxon>Pseudomonadati</taxon>
        <taxon>Pseudomonadota</taxon>
        <taxon>Alphaproteobacteria</taxon>
        <taxon>Rhodobacterales</taxon>
        <taxon>Roseobacteraceae</taxon>
        <taxon>Actibacterium</taxon>
    </lineage>
</organism>
<dbReference type="InterPro" id="IPR038107">
    <property type="entry name" value="Glycos_transf_N_sf"/>
</dbReference>
<dbReference type="EMBL" id="BMKN01000002">
    <property type="protein sequence ID" value="GGE56231.1"/>
    <property type="molecule type" value="Genomic_DNA"/>
</dbReference>
<keyword evidence="8" id="KW-0448">Lipopolysaccharide biosynthesis</keyword>
<dbReference type="GO" id="GO:0043842">
    <property type="term" value="F:Kdo transferase activity"/>
    <property type="evidence" value="ECO:0007669"/>
    <property type="project" value="UniProtKB-EC"/>
</dbReference>
<keyword evidence="5 8" id="KW-0808">Transferase</keyword>
<evidence type="ECO:0000313" key="10">
    <source>
        <dbReference type="EMBL" id="GGE56231.1"/>
    </source>
</evidence>
<dbReference type="GO" id="GO:0009244">
    <property type="term" value="P:lipopolysaccharide core region biosynthetic process"/>
    <property type="evidence" value="ECO:0007669"/>
    <property type="project" value="UniProtKB-UniRule"/>
</dbReference>
<comment type="pathway">
    <text evidence="2 8">Bacterial outer membrane biogenesis; LPS core biosynthesis.</text>
</comment>
<evidence type="ECO:0000256" key="6">
    <source>
        <dbReference type="ARBA" id="ARBA00031445"/>
    </source>
</evidence>
<comment type="caution">
    <text evidence="10">The sequence shown here is derived from an EMBL/GenBank/DDBJ whole genome shotgun (WGS) entry which is preliminary data.</text>
</comment>
<protein>
    <recommendedName>
        <fullName evidence="4 8">3-deoxy-D-manno-octulosonic acid transferase</fullName>
        <shortName evidence="8">Kdo transferase</shortName>
        <ecNumber evidence="3 8">2.4.99.12</ecNumber>
    </recommendedName>
    <alternativeName>
        <fullName evidence="6 8">Lipid IV(A) 3-deoxy-D-manno-octulosonic acid transferase</fullName>
    </alternativeName>
</protein>
<dbReference type="PANTHER" id="PTHR42755">
    <property type="entry name" value="3-DEOXY-MANNO-OCTULOSONATE CYTIDYLYLTRANSFERASE"/>
    <property type="match status" value="1"/>
</dbReference>
<dbReference type="OrthoDB" id="9789797at2"/>
<dbReference type="GO" id="GO:0009245">
    <property type="term" value="P:lipid A biosynthetic process"/>
    <property type="evidence" value="ECO:0007669"/>
    <property type="project" value="TreeGrafter"/>
</dbReference>
<dbReference type="Proteomes" id="UP000606730">
    <property type="component" value="Unassembled WGS sequence"/>
</dbReference>
<evidence type="ECO:0000256" key="1">
    <source>
        <dbReference type="ARBA" id="ARBA00003394"/>
    </source>
</evidence>
<comment type="similarity">
    <text evidence="8">Belongs to the glycosyltransferase group 1 family.</text>
</comment>
<sequence length="392" mass="41674">MRGPDAPALQERQTILSPEEVLVWIHAPKAGAIPAQDVAADLINGNPELPVLLTHPDGFVAEDAPPDLLRLDAPLDGAQAMRNFLRDWEPPIALIFAELADPGLLLKLRASGACVLIYAPTEQPGDHGFGDASRLVLRGLLRQVSTVLTATDAQAHTLHLAGLPSGRSLVTGCLPNRPAPDPVDTTASQALAAQLAGRPSWLASDLSEEEEDIILTAYERTAQKAHRSLLVVQQSSPERAAAMTEKARAQGRQVVQRSTGQKIQSETQIVIADVPAEDALWARIVPLTFIGQTLRGVGGSSDPFVPASLGAAILHGPRFGTFASDYQELDRAGAARVVRDVDQLSRVLIELQAADKVAQMAHAAWDLATKSAEATALISDVILAEVAKRKAS</sequence>
<name>A0A917EM93_9RHOB</name>
<evidence type="ECO:0000256" key="3">
    <source>
        <dbReference type="ARBA" id="ARBA00012621"/>
    </source>
</evidence>
<dbReference type="GO" id="GO:0005886">
    <property type="term" value="C:plasma membrane"/>
    <property type="evidence" value="ECO:0007669"/>
    <property type="project" value="UniProtKB-SubCell"/>
</dbReference>